<dbReference type="InParanoid" id="A0A6M4H301"/>
<organism evidence="5 6">
    <name type="scientific">Usitatibacter palustris</name>
    <dbReference type="NCBI Taxonomy" id="2732487"/>
    <lineage>
        <taxon>Bacteria</taxon>
        <taxon>Pseudomonadati</taxon>
        <taxon>Pseudomonadota</taxon>
        <taxon>Betaproteobacteria</taxon>
        <taxon>Nitrosomonadales</taxon>
        <taxon>Usitatibacteraceae</taxon>
        <taxon>Usitatibacter</taxon>
    </lineage>
</organism>
<name>A0A6M4H301_9PROT</name>
<evidence type="ECO:0000256" key="1">
    <source>
        <dbReference type="SAM" id="Coils"/>
    </source>
</evidence>
<evidence type="ECO:0000313" key="6">
    <source>
        <dbReference type="Proteomes" id="UP000503096"/>
    </source>
</evidence>
<dbReference type="RefSeq" id="WP_171160644.1">
    <property type="nucleotide sequence ID" value="NZ_CP053073.1"/>
</dbReference>
<dbReference type="Proteomes" id="UP000503096">
    <property type="component" value="Chromosome"/>
</dbReference>
<feature type="coiled-coil region" evidence="1">
    <location>
        <begin position="163"/>
        <end position="190"/>
    </location>
</feature>
<dbReference type="InterPro" id="IPR025392">
    <property type="entry name" value="DUF4124"/>
</dbReference>
<dbReference type="EMBL" id="CP053073">
    <property type="protein sequence ID" value="QJR13906.1"/>
    <property type="molecule type" value="Genomic_DNA"/>
</dbReference>
<feature type="compositionally biased region" description="Basic and acidic residues" evidence="2">
    <location>
        <begin position="76"/>
        <end position="86"/>
    </location>
</feature>
<gene>
    <name evidence="5" type="ORF">DSM104440_00696</name>
</gene>
<dbReference type="Pfam" id="PF13511">
    <property type="entry name" value="DUF4124"/>
    <property type="match status" value="1"/>
</dbReference>
<dbReference type="KEGG" id="upl:DSM104440_00696"/>
<evidence type="ECO:0000256" key="2">
    <source>
        <dbReference type="SAM" id="MobiDB-lite"/>
    </source>
</evidence>
<reference evidence="5 6" key="1">
    <citation type="submission" date="2020-04" db="EMBL/GenBank/DDBJ databases">
        <title>Usitatibacter rugosus gen. nov., sp. nov. and Usitatibacter palustris sp. nov., novel members of Usitatibacteraceae fam. nov. within the order Nitrosomonadales isolated from soil.</title>
        <authorList>
            <person name="Huber K.J."/>
            <person name="Neumann-Schaal M."/>
            <person name="Geppert A."/>
            <person name="Luckner M."/>
            <person name="Wanner G."/>
            <person name="Overmann J."/>
        </authorList>
    </citation>
    <scope>NUCLEOTIDE SEQUENCE [LARGE SCALE GENOMIC DNA]</scope>
    <source>
        <strain evidence="5 6">Swamp67</strain>
    </source>
</reference>
<feature type="region of interest" description="Disordered" evidence="2">
    <location>
        <begin position="58"/>
        <end position="88"/>
    </location>
</feature>
<keyword evidence="6" id="KW-1185">Reference proteome</keyword>
<feature type="chain" id="PRO_5026679751" description="DUF4124 domain-containing protein" evidence="3">
    <location>
        <begin position="26"/>
        <end position="196"/>
    </location>
</feature>
<feature type="domain" description="DUF4124" evidence="4">
    <location>
        <begin position="16"/>
        <end position="70"/>
    </location>
</feature>
<evidence type="ECO:0000259" key="4">
    <source>
        <dbReference type="Pfam" id="PF13511"/>
    </source>
</evidence>
<keyword evidence="3" id="KW-0732">Signal</keyword>
<evidence type="ECO:0000313" key="5">
    <source>
        <dbReference type="EMBL" id="QJR13906.1"/>
    </source>
</evidence>
<evidence type="ECO:0000256" key="3">
    <source>
        <dbReference type="SAM" id="SignalP"/>
    </source>
</evidence>
<accession>A0A6M4H301</accession>
<keyword evidence="1" id="KW-0175">Coiled coil</keyword>
<proteinExistence type="predicted"/>
<dbReference type="AlphaFoldDB" id="A0A6M4H301"/>
<feature type="signal peptide" evidence="3">
    <location>
        <begin position="1"/>
        <end position="25"/>
    </location>
</feature>
<sequence length="196" mass="21300">MLRSERCGIAAVFAALLAFPFEVPAQTMYKLVDRAGKVSYSDKVPKNFDGQVTPIETDPANVQPAPLPAAKGAPKGTDEPKADMNAKRRAQRERLQAAIDAAHERLDKAKAALASGVDPKEDEYQTIQQKYDGSAKAGPRSNCMKQTGVDGKTLWICPTIVPGEAYRDRIAALEAEVAAAEAELTRAQNEYRRNVD</sequence>
<protein>
    <recommendedName>
        <fullName evidence="4">DUF4124 domain-containing protein</fullName>
    </recommendedName>
</protein>